<protein>
    <submittedName>
        <fullName evidence="1">Uncharacterized protein</fullName>
    </submittedName>
</protein>
<name>A0ACC2DFW8_DIPCM</name>
<comment type="caution">
    <text evidence="1">The sequence shown here is derived from an EMBL/GenBank/DDBJ whole genome shotgun (WGS) entry which is preliminary data.</text>
</comment>
<proteinExistence type="predicted"/>
<reference evidence="2" key="1">
    <citation type="journal article" date="2024" name="Proc. Natl. Acad. Sci. U.S.A.">
        <title>Extraordinary preservation of gene collinearity over three hundred million years revealed in homosporous lycophytes.</title>
        <authorList>
            <person name="Li C."/>
            <person name="Wickell D."/>
            <person name="Kuo L.Y."/>
            <person name="Chen X."/>
            <person name="Nie B."/>
            <person name="Liao X."/>
            <person name="Peng D."/>
            <person name="Ji J."/>
            <person name="Jenkins J."/>
            <person name="Williams M."/>
            <person name="Shu S."/>
            <person name="Plott C."/>
            <person name="Barry K."/>
            <person name="Rajasekar S."/>
            <person name="Grimwood J."/>
            <person name="Han X."/>
            <person name="Sun S."/>
            <person name="Hou Z."/>
            <person name="He W."/>
            <person name="Dai G."/>
            <person name="Sun C."/>
            <person name="Schmutz J."/>
            <person name="Leebens-Mack J.H."/>
            <person name="Li F.W."/>
            <person name="Wang L."/>
        </authorList>
    </citation>
    <scope>NUCLEOTIDE SEQUENCE [LARGE SCALE GENOMIC DNA]</scope>
    <source>
        <strain evidence="2">cv. PW_Plant_1</strain>
    </source>
</reference>
<gene>
    <name evidence="1" type="ORF">O6H91_06G086600</name>
</gene>
<dbReference type="EMBL" id="CM055097">
    <property type="protein sequence ID" value="KAJ7553174.1"/>
    <property type="molecule type" value="Genomic_DNA"/>
</dbReference>
<dbReference type="Proteomes" id="UP001162992">
    <property type="component" value="Chromosome 6"/>
</dbReference>
<evidence type="ECO:0000313" key="2">
    <source>
        <dbReference type="Proteomes" id="UP001162992"/>
    </source>
</evidence>
<sequence>MVTICTPAKLSSVRWKPGVSSAIVGSGDYDGTVAEWDLENKLAVNERYEHGGQRVYSLDYSSWWPFLAASASGDGTIRLWNFNTGRSVGVIKSPGGSSVCCANFCNASHNMVAMACADSTVYVYDIRNLNSALVRLKHHSRAASYVRWSKTNKLVSASIDSSLKLWDISQLLMLEADIDRFSSSTEFAPERTFSAHLNVKNFVGLSVTDDGGLLACGSEKNEVFVYNQMTSDPVFRLEFPVISGQSSSPTATASAEARHGSFVGSVCWYNQGSQHSLLAGNSEGFVQLIHAVPQSISEP</sequence>
<evidence type="ECO:0000313" key="1">
    <source>
        <dbReference type="EMBL" id="KAJ7553174.1"/>
    </source>
</evidence>
<organism evidence="1 2">
    <name type="scientific">Diphasiastrum complanatum</name>
    <name type="common">Issler's clubmoss</name>
    <name type="synonym">Lycopodium complanatum</name>
    <dbReference type="NCBI Taxonomy" id="34168"/>
    <lineage>
        <taxon>Eukaryota</taxon>
        <taxon>Viridiplantae</taxon>
        <taxon>Streptophyta</taxon>
        <taxon>Embryophyta</taxon>
        <taxon>Tracheophyta</taxon>
        <taxon>Lycopodiopsida</taxon>
        <taxon>Lycopodiales</taxon>
        <taxon>Lycopodiaceae</taxon>
        <taxon>Lycopodioideae</taxon>
        <taxon>Diphasiastrum</taxon>
    </lineage>
</organism>
<keyword evidence="2" id="KW-1185">Reference proteome</keyword>
<accession>A0ACC2DFW8</accession>